<dbReference type="PANTHER" id="PTHR22997">
    <property type="entry name" value="PIH1 DOMAIN-CONTAINING PROTEIN 1"/>
    <property type="match status" value="1"/>
</dbReference>
<evidence type="ECO:0000256" key="1">
    <source>
        <dbReference type="ARBA" id="ARBA00008511"/>
    </source>
</evidence>
<evidence type="ECO:0000313" key="5">
    <source>
        <dbReference type="Proteomes" id="UP000673691"/>
    </source>
</evidence>
<reference evidence="4 5" key="1">
    <citation type="journal article" name="Sci. Rep.">
        <title>Genome-scale phylogenetic analyses confirm Olpidium as the closest living zoosporic fungus to the non-flagellated, terrestrial fungi.</title>
        <authorList>
            <person name="Chang Y."/>
            <person name="Rochon D."/>
            <person name="Sekimoto S."/>
            <person name="Wang Y."/>
            <person name="Chovatia M."/>
            <person name="Sandor L."/>
            <person name="Salamov A."/>
            <person name="Grigoriev I.V."/>
            <person name="Stajich J.E."/>
            <person name="Spatafora J.W."/>
        </authorList>
    </citation>
    <scope>NUCLEOTIDE SEQUENCE [LARGE SCALE GENOMIC DNA]</scope>
    <source>
        <strain evidence="4">S191</strain>
    </source>
</reference>
<feature type="region of interest" description="Disordered" evidence="2">
    <location>
        <begin position="137"/>
        <end position="158"/>
    </location>
</feature>
<feature type="compositionally biased region" description="Low complexity" evidence="2">
    <location>
        <begin position="19"/>
        <end position="37"/>
    </location>
</feature>
<dbReference type="Proteomes" id="UP000673691">
    <property type="component" value="Unassembled WGS sequence"/>
</dbReference>
<dbReference type="GO" id="GO:0005737">
    <property type="term" value="C:cytoplasm"/>
    <property type="evidence" value="ECO:0007669"/>
    <property type="project" value="TreeGrafter"/>
</dbReference>
<feature type="region of interest" description="Disordered" evidence="2">
    <location>
        <begin position="337"/>
        <end position="357"/>
    </location>
</feature>
<dbReference type="InterPro" id="IPR050734">
    <property type="entry name" value="PIH1/Kintoun_subfamily"/>
</dbReference>
<evidence type="ECO:0000313" key="4">
    <source>
        <dbReference type="EMBL" id="KAG5459247.1"/>
    </source>
</evidence>
<feature type="region of interest" description="Disordered" evidence="2">
    <location>
        <begin position="1"/>
        <end position="124"/>
    </location>
</feature>
<keyword evidence="5" id="KW-1185">Reference proteome</keyword>
<dbReference type="InterPro" id="IPR012981">
    <property type="entry name" value="PIH1_N"/>
</dbReference>
<dbReference type="OrthoDB" id="5135119at2759"/>
<comment type="caution">
    <text evidence="4">The sequence shown here is derived from an EMBL/GenBank/DDBJ whole genome shotgun (WGS) entry which is preliminary data.</text>
</comment>
<name>A0A8H8DIM5_9FUNG</name>
<feature type="domain" description="PIH1 N-terminal" evidence="3">
    <location>
        <begin position="199"/>
        <end position="336"/>
    </location>
</feature>
<evidence type="ECO:0000259" key="3">
    <source>
        <dbReference type="Pfam" id="PF08190"/>
    </source>
</evidence>
<dbReference type="GO" id="GO:0006364">
    <property type="term" value="P:rRNA processing"/>
    <property type="evidence" value="ECO:0007669"/>
    <property type="project" value="TreeGrafter"/>
</dbReference>
<dbReference type="GO" id="GO:1990904">
    <property type="term" value="C:ribonucleoprotein complex"/>
    <property type="evidence" value="ECO:0007669"/>
    <property type="project" value="TreeGrafter"/>
</dbReference>
<feature type="compositionally biased region" description="Basic and acidic residues" evidence="2">
    <location>
        <begin position="99"/>
        <end position="120"/>
    </location>
</feature>
<organism evidence="4 5">
    <name type="scientific">Olpidium bornovanus</name>
    <dbReference type="NCBI Taxonomy" id="278681"/>
    <lineage>
        <taxon>Eukaryota</taxon>
        <taxon>Fungi</taxon>
        <taxon>Fungi incertae sedis</taxon>
        <taxon>Olpidiomycota</taxon>
        <taxon>Olpidiomycotina</taxon>
        <taxon>Olpidiomycetes</taxon>
        <taxon>Olpidiales</taxon>
        <taxon>Olpidiaceae</taxon>
        <taxon>Olpidium</taxon>
    </lineage>
</organism>
<dbReference type="PANTHER" id="PTHR22997:SF0">
    <property type="entry name" value="PIH1 DOMAIN-CONTAINING PROTEIN 1"/>
    <property type="match status" value="1"/>
</dbReference>
<proteinExistence type="inferred from homology"/>
<dbReference type="Pfam" id="PF08190">
    <property type="entry name" value="PIH1"/>
    <property type="match status" value="1"/>
</dbReference>
<dbReference type="EMBL" id="JAEFCI010007146">
    <property type="protein sequence ID" value="KAG5459247.1"/>
    <property type="molecule type" value="Genomic_DNA"/>
</dbReference>
<dbReference type="AlphaFoldDB" id="A0A8H8DIM5"/>
<evidence type="ECO:0000256" key="2">
    <source>
        <dbReference type="SAM" id="MobiDB-lite"/>
    </source>
</evidence>
<dbReference type="GO" id="GO:0097255">
    <property type="term" value="C:R2TP complex"/>
    <property type="evidence" value="ECO:0007669"/>
    <property type="project" value="TreeGrafter"/>
</dbReference>
<dbReference type="GO" id="GO:0000492">
    <property type="term" value="P:box C/D snoRNP assembly"/>
    <property type="evidence" value="ECO:0007669"/>
    <property type="project" value="TreeGrafter"/>
</dbReference>
<accession>A0A8H8DIM5</accession>
<comment type="similarity">
    <text evidence="1">Belongs to the PIH1 family.</text>
</comment>
<protein>
    <submittedName>
        <fullName evidence="4">Pre-RNA processing PIH1/Nop17-domain-containing protein</fullName>
    </submittedName>
</protein>
<gene>
    <name evidence="4" type="ORF">BJ554DRAFT_372</name>
</gene>
<sequence>MLVEQIGDDLPAEREEGPTRTTGPGGAAARVGTAATGSRPEAGEPARAPRSHGPAAAKDLAPPFAVAAGNPPPEPSVLDRLAAEISRTTRGGAVGTAGDNHDGEHEEVSAILDKLSKQLEDDPSAWKELVSSLGFPVDAGGGGSPPSGSAPAAPRGEDAAASMLSIRPRPGFVIKTAITAMPVDPGPGSETAAAPQSRPPVHPAIKEIGKPGLKVFINLCHSGEIPAPPPATDAEIRAAVNAEDSASWKVPMSLAEPRKDTDKAGHPCLVFSACIHTSPYQKAKDDFDFKLFLIELAVEWVEEKSGLKMNRRFQLPKLNSKGALPLHWIRKDSKRKEISEVRPAAPTGSKTTSKNVYPGGPTVISPDYFVSEINEKRSAKRALVAVIHLPGTESLGPSASMDVTHDSLSFKYTPPAADAKSPIEYSLTVPLKKAVDVSKVTATFSKRSEVCRVRMPIAVL</sequence>